<protein>
    <submittedName>
        <fullName evidence="1">Uncharacterized protein</fullName>
    </submittedName>
</protein>
<sequence>MHLSSFKNPLQHHRFCTIKEVELCPEVITSYTYCTIKDMGVRCSPPAGSSFCTTKELWVHHSPPKASVTNLSSLRTPSAYSLDRGVEAIGDVRVKYAGSTL</sequence>
<dbReference type="OrthoDB" id="8400687at2759"/>
<name>A0A1V4J754_PATFA</name>
<accession>A0A1V4J754</accession>
<reference evidence="1 2" key="1">
    <citation type="submission" date="2016-02" db="EMBL/GenBank/DDBJ databases">
        <title>Band-tailed pigeon sequencing and assembly.</title>
        <authorList>
            <person name="Soares A.E."/>
            <person name="Novak B.J."/>
            <person name="Rice E.S."/>
            <person name="O'Connell B."/>
            <person name="Chang D."/>
            <person name="Weber S."/>
            <person name="Shapiro B."/>
        </authorList>
    </citation>
    <scope>NUCLEOTIDE SEQUENCE [LARGE SCALE GENOMIC DNA]</scope>
    <source>
        <strain evidence="1">BTP2013</strain>
        <tissue evidence="1">Blood</tissue>
    </source>
</reference>
<evidence type="ECO:0000313" key="1">
    <source>
        <dbReference type="EMBL" id="OPJ67986.1"/>
    </source>
</evidence>
<dbReference type="EMBL" id="LSYS01008822">
    <property type="protein sequence ID" value="OPJ67986.1"/>
    <property type="molecule type" value="Genomic_DNA"/>
</dbReference>
<dbReference type="AlphaFoldDB" id="A0A1V4J754"/>
<proteinExistence type="predicted"/>
<organism evidence="1 2">
    <name type="scientific">Patagioenas fasciata monilis</name>
    <dbReference type="NCBI Taxonomy" id="372326"/>
    <lineage>
        <taxon>Eukaryota</taxon>
        <taxon>Metazoa</taxon>
        <taxon>Chordata</taxon>
        <taxon>Craniata</taxon>
        <taxon>Vertebrata</taxon>
        <taxon>Euteleostomi</taxon>
        <taxon>Archelosauria</taxon>
        <taxon>Archosauria</taxon>
        <taxon>Dinosauria</taxon>
        <taxon>Saurischia</taxon>
        <taxon>Theropoda</taxon>
        <taxon>Coelurosauria</taxon>
        <taxon>Aves</taxon>
        <taxon>Neognathae</taxon>
        <taxon>Neoaves</taxon>
        <taxon>Columbimorphae</taxon>
        <taxon>Columbiformes</taxon>
        <taxon>Columbidae</taxon>
        <taxon>Patagioenas</taxon>
    </lineage>
</organism>
<dbReference type="Proteomes" id="UP000190648">
    <property type="component" value="Unassembled WGS sequence"/>
</dbReference>
<keyword evidence="2" id="KW-1185">Reference proteome</keyword>
<gene>
    <name evidence="1" type="ORF">AV530_002736</name>
</gene>
<evidence type="ECO:0000313" key="2">
    <source>
        <dbReference type="Proteomes" id="UP000190648"/>
    </source>
</evidence>
<comment type="caution">
    <text evidence="1">The sequence shown here is derived from an EMBL/GenBank/DDBJ whole genome shotgun (WGS) entry which is preliminary data.</text>
</comment>